<proteinExistence type="predicted"/>
<dbReference type="CDD" id="cd01833">
    <property type="entry name" value="XynB_like"/>
    <property type="match status" value="1"/>
</dbReference>
<dbReference type="Pfam" id="PF00652">
    <property type="entry name" value="Ricin_B_lectin"/>
    <property type="match status" value="1"/>
</dbReference>
<feature type="chain" id="PRO_5035300276" evidence="1">
    <location>
        <begin position="35"/>
        <end position="370"/>
    </location>
</feature>
<dbReference type="AlphaFoldDB" id="A0A8J3Z8Y8"/>
<comment type="caution">
    <text evidence="3">The sequence shown here is derived from an EMBL/GenBank/DDBJ whole genome shotgun (WGS) entry which is preliminary data.</text>
</comment>
<evidence type="ECO:0000256" key="1">
    <source>
        <dbReference type="SAM" id="SignalP"/>
    </source>
</evidence>
<dbReference type="SMART" id="SM00458">
    <property type="entry name" value="RICIN"/>
    <property type="match status" value="1"/>
</dbReference>
<dbReference type="Pfam" id="PF13472">
    <property type="entry name" value="Lipase_GDSL_2"/>
    <property type="match status" value="1"/>
</dbReference>
<dbReference type="PROSITE" id="PS50231">
    <property type="entry name" value="RICIN_B_LECTIN"/>
    <property type="match status" value="1"/>
</dbReference>
<dbReference type="Gene3D" id="2.80.10.50">
    <property type="match status" value="3"/>
</dbReference>
<keyword evidence="1" id="KW-0732">Signal</keyword>
<dbReference type="InterPro" id="IPR000772">
    <property type="entry name" value="Ricin_B_lectin"/>
</dbReference>
<evidence type="ECO:0000313" key="4">
    <source>
        <dbReference type="Proteomes" id="UP000612585"/>
    </source>
</evidence>
<organism evidence="3 4">
    <name type="scientific">Virgisporangium aurantiacum</name>
    <dbReference type="NCBI Taxonomy" id="175570"/>
    <lineage>
        <taxon>Bacteria</taxon>
        <taxon>Bacillati</taxon>
        <taxon>Actinomycetota</taxon>
        <taxon>Actinomycetes</taxon>
        <taxon>Micromonosporales</taxon>
        <taxon>Micromonosporaceae</taxon>
        <taxon>Virgisporangium</taxon>
    </lineage>
</organism>
<dbReference type="GO" id="GO:0004622">
    <property type="term" value="F:phosphatidylcholine lysophospholipase activity"/>
    <property type="evidence" value="ECO:0007669"/>
    <property type="project" value="TreeGrafter"/>
</dbReference>
<dbReference type="InterPro" id="IPR036514">
    <property type="entry name" value="SGNH_hydro_sf"/>
</dbReference>
<accession>A0A8J3Z8Y8</accession>
<dbReference type="Proteomes" id="UP000612585">
    <property type="component" value="Unassembled WGS sequence"/>
</dbReference>
<dbReference type="InterPro" id="IPR035992">
    <property type="entry name" value="Ricin_B-like_lectins"/>
</dbReference>
<dbReference type="InterPro" id="IPR051532">
    <property type="entry name" value="Ester_Hydrolysis_Enzymes"/>
</dbReference>
<feature type="signal peptide" evidence="1">
    <location>
        <begin position="1"/>
        <end position="34"/>
    </location>
</feature>
<dbReference type="PANTHER" id="PTHR30383:SF5">
    <property type="entry name" value="SGNH HYDROLASE-TYPE ESTERASE DOMAIN-CONTAINING PROTEIN"/>
    <property type="match status" value="1"/>
</dbReference>
<evidence type="ECO:0000259" key="2">
    <source>
        <dbReference type="SMART" id="SM00458"/>
    </source>
</evidence>
<reference evidence="3" key="1">
    <citation type="submission" date="2021-01" db="EMBL/GenBank/DDBJ databases">
        <title>Whole genome shotgun sequence of Virgisporangium aurantiacum NBRC 16421.</title>
        <authorList>
            <person name="Komaki H."/>
            <person name="Tamura T."/>
        </authorList>
    </citation>
    <scope>NUCLEOTIDE SEQUENCE</scope>
    <source>
        <strain evidence="3">NBRC 16421</strain>
    </source>
</reference>
<feature type="domain" description="Ricin B lectin" evidence="2">
    <location>
        <begin position="241"/>
        <end position="370"/>
    </location>
</feature>
<name>A0A8J3Z8Y8_9ACTN</name>
<gene>
    <name evidence="3" type="ORF">Vau01_067980</name>
</gene>
<dbReference type="PANTHER" id="PTHR30383">
    <property type="entry name" value="THIOESTERASE 1/PROTEASE 1/LYSOPHOSPHOLIPASE L1"/>
    <property type="match status" value="1"/>
</dbReference>
<sequence>MGTCVRGIVRTVTLAAAALVAVAVGVAVPSAASAESNGGVRVLPLGDSITDGYNVPGGYRIGLWQRLAAGAYTVDFVGSSANGPASLADHDHEGHSGWRIDQLDANIVAWLQAQAPRTVLLHIGTNDMNQNYDIANAPARLSALIDKIRATSPGVELFVATITPESDATREARVQAYNGAIPGIVAQKGPLTHLVDMHSALTTADLADGVHPNATGYDKMAARWYDALRSVPSSLRVEPPVGVGVPVGNPQSLKCLDVQNSGTANGTQVQLWTCNGTAAQRWTRTAAGELRGVGDRCLDVNGSGTANGTKIQIWTCNGTNAQKFTYTAAGAIVNVNSGACVDVTSGGTANGTKVQLYGCNGTGAQRWAVR</sequence>
<dbReference type="Gene3D" id="3.40.50.1110">
    <property type="entry name" value="SGNH hydrolase"/>
    <property type="match status" value="1"/>
</dbReference>
<dbReference type="SUPFAM" id="SSF52266">
    <property type="entry name" value="SGNH hydrolase"/>
    <property type="match status" value="1"/>
</dbReference>
<evidence type="ECO:0000313" key="3">
    <source>
        <dbReference type="EMBL" id="GIJ59282.1"/>
    </source>
</evidence>
<dbReference type="SUPFAM" id="SSF50370">
    <property type="entry name" value="Ricin B-like lectins"/>
    <property type="match status" value="1"/>
</dbReference>
<dbReference type="CDD" id="cd23451">
    <property type="entry name" value="beta-trefoil_Ricin_laminarinase"/>
    <property type="match status" value="1"/>
</dbReference>
<keyword evidence="4" id="KW-1185">Reference proteome</keyword>
<protein>
    <submittedName>
        <fullName evidence="3">Lipase</fullName>
    </submittedName>
</protein>
<dbReference type="EMBL" id="BOPG01000045">
    <property type="protein sequence ID" value="GIJ59282.1"/>
    <property type="molecule type" value="Genomic_DNA"/>
</dbReference>
<dbReference type="InterPro" id="IPR013830">
    <property type="entry name" value="SGNH_hydro"/>
</dbReference>